<keyword evidence="4 6" id="KW-0378">Hydrolase</keyword>
<keyword evidence="3 6" id="KW-0479">Metal-binding</keyword>
<dbReference type="GO" id="GO:0016787">
    <property type="term" value="F:hydrolase activity"/>
    <property type="evidence" value="ECO:0007669"/>
    <property type="project" value="UniProtKB-KW"/>
</dbReference>
<dbReference type="InterPro" id="IPR044153">
    <property type="entry name" value="PIN_Pae0151-like"/>
</dbReference>
<dbReference type="InterPro" id="IPR029060">
    <property type="entry name" value="PIN-like_dom_sf"/>
</dbReference>
<gene>
    <name evidence="6" type="primary">vapC</name>
    <name evidence="8" type="ORF">FH969_13980</name>
</gene>
<sequence length="130" mass="14240">MIVIDASAMVEALVGRDVDAELLAGLAGDVAAPHLLDVEVCSVLRGLVLGRKLDDAVAEDARQDHFAFTIHRHELQPLAERVWALRHQFTTYDASYLALAEALEAPLYTCDAKLVSNGHRADVRVFPLTH</sequence>
<dbReference type="Gene3D" id="3.40.50.1010">
    <property type="entry name" value="5'-nuclease"/>
    <property type="match status" value="1"/>
</dbReference>
<dbReference type="EC" id="3.1.-.-" evidence="6"/>
<dbReference type="GO" id="GO:0090729">
    <property type="term" value="F:toxin activity"/>
    <property type="evidence" value="ECO:0007669"/>
    <property type="project" value="UniProtKB-KW"/>
</dbReference>
<comment type="cofactor">
    <cofactor evidence="6">
        <name>Mg(2+)</name>
        <dbReference type="ChEBI" id="CHEBI:18420"/>
    </cofactor>
</comment>
<evidence type="ECO:0000256" key="2">
    <source>
        <dbReference type="ARBA" id="ARBA00022722"/>
    </source>
</evidence>
<comment type="caution">
    <text evidence="8">The sequence shown here is derived from an EMBL/GenBank/DDBJ whole genome shotgun (WGS) entry which is preliminary data.</text>
</comment>
<evidence type="ECO:0000256" key="6">
    <source>
        <dbReference type="HAMAP-Rule" id="MF_00265"/>
    </source>
</evidence>
<dbReference type="GO" id="GO:0000287">
    <property type="term" value="F:magnesium ion binding"/>
    <property type="evidence" value="ECO:0007669"/>
    <property type="project" value="UniProtKB-UniRule"/>
</dbReference>
<evidence type="ECO:0000313" key="9">
    <source>
        <dbReference type="Proteomes" id="UP000313849"/>
    </source>
</evidence>
<dbReference type="InterPro" id="IPR002716">
    <property type="entry name" value="PIN_dom"/>
</dbReference>
<dbReference type="SUPFAM" id="SSF88723">
    <property type="entry name" value="PIN domain-like"/>
    <property type="match status" value="1"/>
</dbReference>
<keyword evidence="2 6" id="KW-0540">Nuclease</keyword>
<feature type="domain" description="PIN" evidence="7">
    <location>
        <begin position="2"/>
        <end position="114"/>
    </location>
</feature>
<organism evidence="8 9">
    <name type="scientific">Miniimonas arenae</name>
    <dbReference type="NCBI Taxonomy" id="676201"/>
    <lineage>
        <taxon>Bacteria</taxon>
        <taxon>Bacillati</taxon>
        <taxon>Actinomycetota</taxon>
        <taxon>Actinomycetes</taxon>
        <taxon>Micrococcales</taxon>
        <taxon>Beutenbergiaceae</taxon>
        <taxon>Miniimonas</taxon>
    </lineage>
</organism>
<dbReference type="Proteomes" id="UP000313849">
    <property type="component" value="Unassembled WGS sequence"/>
</dbReference>
<dbReference type="Pfam" id="PF01850">
    <property type="entry name" value="PIN"/>
    <property type="match status" value="1"/>
</dbReference>
<dbReference type="InterPro" id="IPR051619">
    <property type="entry name" value="TypeII_TA_RNase_PINc/VapC"/>
</dbReference>
<evidence type="ECO:0000256" key="5">
    <source>
        <dbReference type="ARBA" id="ARBA00022842"/>
    </source>
</evidence>
<dbReference type="GO" id="GO:0004540">
    <property type="term" value="F:RNA nuclease activity"/>
    <property type="evidence" value="ECO:0007669"/>
    <property type="project" value="InterPro"/>
</dbReference>
<name>A0A5C5BAP9_9MICO</name>
<dbReference type="HAMAP" id="MF_00265">
    <property type="entry name" value="VapC_Nob1"/>
    <property type="match status" value="1"/>
</dbReference>
<protein>
    <recommendedName>
        <fullName evidence="6">Ribonuclease VapC</fullName>
        <shortName evidence="6">RNase VapC</shortName>
        <ecNumber evidence="6">3.1.-.-</ecNumber>
    </recommendedName>
    <alternativeName>
        <fullName evidence="6">Toxin VapC</fullName>
    </alternativeName>
</protein>
<dbReference type="PANTHER" id="PTHR35901:SF1">
    <property type="entry name" value="EXONUCLEASE VAPC9"/>
    <property type="match status" value="1"/>
</dbReference>
<dbReference type="InterPro" id="IPR022907">
    <property type="entry name" value="VapC_family"/>
</dbReference>
<feature type="binding site" evidence="6">
    <location>
        <position position="5"/>
    </location>
    <ligand>
        <name>Mg(2+)</name>
        <dbReference type="ChEBI" id="CHEBI:18420"/>
    </ligand>
</feature>
<proteinExistence type="inferred from homology"/>
<dbReference type="AlphaFoldDB" id="A0A5C5BAP9"/>
<keyword evidence="1 6" id="KW-1277">Toxin-antitoxin system</keyword>
<comment type="similarity">
    <text evidence="6">Belongs to the PINc/VapC protein family.</text>
</comment>
<dbReference type="CDD" id="cd09873">
    <property type="entry name" value="PIN_Pae0151-like"/>
    <property type="match status" value="1"/>
</dbReference>
<evidence type="ECO:0000313" key="8">
    <source>
        <dbReference type="EMBL" id="TNU72956.1"/>
    </source>
</evidence>
<keyword evidence="9" id="KW-1185">Reference proteome</keyword>
<feature type="binding site" evidence="6">
    <location>
        <position position="93"/>
    </location>
    <ligand>
        <name>Mg(2+)</name>
        <dbReference type="ChEBI" id="CHEBI:18420"/>
    </ligand>
</feature>
<keyword evidence="6" id="KW-0800">Toxin</keyword>
<dbReference type="PANTHER" id="PTHR35901">
    <property type="entry name" value="RIBONUCLEASE VAPC3"/>
    <property type="match status" value="1"/>
</dbReference>
<reference evidence="8 9" key="1">
    <citation type="submission" date="2019-06" db="EMBL/GenBank/DDBJ databases">
        <title>Draft genome sequence of Miniimonas arenae KCTC 19750T isolated from sea sand.</title>
        <authorList>
            <person name="Park S.-J."/>
        </authorList>
    </citation>
    <scope>NUCLEOTIDE SEQUENCE [LARGE SCALE GENOMIC DNA]</scope>
    <source>
        <strain evidence="8 9">KCTC 19750</strain>
    </source>
</reference>
<dbReference type="OrthoDB" id="4377304at2"/>
<comment type="function">
    <text evidence="6">Toxic component of a toxin-antitoxin (TA) system. An RNase.</text>
</comment>
<evidence type="ECO:0000256" key="3">
    <source>
        <dbReference type="ARBA" id="ARBA00022723"/>
    </source>
</evidence>
<dbReference type="EMBL" id="VENP01000078">
    <property type="protein sequence ID" value="TNU72956.1"/>
    <property type="molecule type" value="Genomic_DNA"/>
</dbReference>
<evidence type="ECO:0000259" key="7">
    <source>
        <dbReference type="Pfam" id="PF01850"/>
    </source>
</evidence>
<evidence type="ECO:0000256" key="1">
    <source>
        <dbReference type="ARBA" id="ARBA00022649"/>
    </source>
</evidence>
<keyword evidence="5 6" id="KW-0460">Magnesium</keyword>
<accession>A0A5C5BAP9</accession>
<evidence type="ECO:0000256" key="4">
    <source>
        <dbReference type="ARBA" id="ARBA00022801"/>
    </source>
</evidence>